<evidence type="ECO:0000256" key="4">
    <source>
        <dbReference type="ARBA" id="ARBA00022764"/>
    </source>
</evidence>
<dbReference type="SUPFAM" id="SSF55166">
    <property type="entry name" value="Hedgehog/DD-peptidase"/>
    <property type="match status" value="1"/>
</dbReference>
<dbReference type="InterPro" id="IPR009045">
    <property type="entry name" value="Zn_M74/Hedgehog-like"/>
</dbReference>
<evidence type="ECO:0000256" key="6">
    <source>
        <dbReference type="ARBA" id="ARBA00022833"/>
    </source>
</evidence>
<keyword evidence="2" id="KW-0479">Metal-binding</keyword>
<feature type="compositionally biased region" description="Pro residues" evidence="8">
    <location>
        <begin position="266"/>
        <end position="285"/>
    </location>
</feature>
<keyword evidence="11" id="KW-1185">Reference proteome</keyword>
<name>A0ABP9LQ90_9RHOB</name>
<dbReference type="PIRSF" id="PIRSF018455">
    <property type="entry name" value="MepA"/>
    <property type="match status" value="1"/>
</dbReference>
<feature type="region of interest" description="Disordered" evidence="8">
    <location>
        <begin position="264"/>
        <end position="294"/>
    </location>
</feature>
<gene>
    <name evidence="10" type="primary">mepA</name>
    <name evidence="10" type="ORF">GCM10023209_34120</name>
</gene>
<evidence type="ECO:0000256" key="2">
    <source>
        <dbReference type="ARBA" id="ARBA00022723"/>
    </source>
</evidence>
<comment type="caution">
    <text evidence="10">The sequence shown here is derived from an EMBL/GenBank/DDBJ whole genome shotgun (WGS) entry which is preliminary data.</text>
</comment>
<keyword evidence="3 9" id="KW-0732">Signal</keyword>
<dbReference type="Gene3D" id="3.30.1380.10">
    <property type="match status" value="1"/>
</dbReference>
<evidence type="ECO:0000256" key="9">
    <source>
        <dbReference type="SAM" id="SignalP"/>
    </source>
</evidence>
<reference evidence="11" key="1">
    <citation type="journal article" date="2019" name="Int. J. Syst. Evol. Microbiol.">
        <title>The Global Catalogue of Microorganisms (GCM) 10K type strain sequencing project: providing services to taxonomists for standard genome sequencing and annotation.</title>
        <authorList>
            <consortium name="The Broad Institute Genomics Platform"/>
            <consortium name="The Broad Institute Genome Sequencing Center for Infectious Disease"/>
            <person name="Wu L."/>
            <person name="Ma J."/>
        </authorList>
    </citation>
    <scope>NUCLEOTIDE SEQUENCE [LARGE SCALE GENOMIC DNA]</scope>
    <source>
        <strain evidence="11">JCM 18015</strain>
    </source>
</reference>
<keyword evidence="5" id="KW-0378">Hydrolase</keyword>
<dbReference type="RefSeq" id="WP_259553227.1">
    <property type="nucleotide sequence ID" value="NZ_BAABHW010000006.1"/>
</dbReference>
<evidence type="ECO:0000256" key="7">
    <source>
        <dbReference type="ARBA" id="ARBA00023049"/>
    </source>
</evidence>
<dbReference type="NCBIfam" id="NF006947">
    <property type="entry name" value="PRK09429.1"/>
    <property type="match status" value="1"/>
</dbReference>
<evidence type="ECO:0000313" key="11">
    <source>
        <dbReference type="Proteomes" id="UP001499910"/>
    </source>
</evidence>
<evidence type="ECO:0000256" key="8">
    <source>
        <dbReference type="SAM" id="MobiDB-lite"/>
    </source>
</evidence>
<accession>A0ABP9LQ90</accession>
<feature type="signal peptide" evidence="9">
    <location>
        <begin position="1"/>
        <end position="16"/>
    </location>
</feature>
<keyword evidence="4" id="KW-0574">Periplasm</keyword>
<keyword evidence="7" id="KW-0482">Metalloprotease</keyword>
<dbReference type="Pfam" id="PF03411">
    <property type="entry name" value="Peptidase_M74"/>
    <property type="match status" value="1"/>
</dbReference>
<organism evidence="10 11">
    <name type="scientific">[Roseibacterium] beibuensis</name>
    <dbReference type="NCBI Taxonomy" id="1193142"/>
    <lineage>
        <taxon>Bacteria</taxon>
        <taxon>Pseudomonadati</taxon>
        <taxon>Pseudomonadota</taxon>
        <taxon>Alphaproteobacteria</taxon>
        <taxon>Rhodobacterales</taxon>
        <taxon>Roseobacteraceae</taxon>
        <taxon>Roseicyclus</taxon>
    </lineage>
</organism>
<evidence type="ECO:0000256" key="3">
    <source>
        <dbReference type="ARBA" id="ARBA00022729"/>
    </source>
</evidence>
<dbReference type="InterPro" id="IPR005073">
    <property type="entry name" value="Peptidase_M74"/>
</dbReference>
<evidence type="ECO:0000313" key="10">
    <source>
        <dbReference type="EMBL" id="GAA5080479.1"/>
    </source>
</evidence>
<protein>
    <submittedName>
        <fullName evidence="10">Penicillin-insensitive murein endopeptidase</fullName>
    </submittedName>
</protein>
<sequence>MLTRHLALAALSLALAACVGGGAPRLDATQSAMQARHLFGSEAVASGGRPEVIGFYSNGCVAGAQELPETGPTWQAMRMSRNRNWAHPETIDFVQDLSREVARTTSWNGLYIGDMSQPRGGPMLTGHVSHQSGLDVDIWMLPARDLTLSRQDRENLSSISVRSQRGAWINENWTAEHATVLRAAATDPRVARIFVTTGVKVWLCRNTPEGDRDWLSRIRPATGHHYHFHVRLTCPAGSRNCEEQEPVPAGDGCAAAEARAARILNPAPPSSEPPAPTGPAAPQPPRGNGVTLSQVPGQCLSLLSSL</sequence>
<proteinExistence type="predicted"/>
<evidence type="ECO:0000256" key="5">
    <source>
        <dbReference type="ARBA" id="ARBA00022801"/>
    </source>
</evidence>
<keyword evidence="6" id="KW-0862">Zinc</keyword>
<dbReference type="Proteomes" id="UP001499910">
    <property type="component" value="Unassembled WGS sequence"/>
</dbReference>
<feature type="chain" id="PRO_5045556043" evidence="9">
    <location>
        <begin position="17"/>
        <end position="306"/>
    </location>
</feature>
<dbReference type="PROSITE" id="PS51257">
    <property type="entry name" value="PROKAR_LIPOPROTEIN"/>
    <property type="match status" value="1"/>
</dbReference>
<dbReference type="EMBL" id="BAABHW010000006">
    <property type="protein sequence ID" value="GAA5080479.1"/>
    <property type="molecule type" value="Genomic_DNA"/>
</dbReference>
<evidence type="ECO:0000256" key="1">
    <source>
        <dbReference type="ARBA" id="ARBA00022670"/>
    </source>
</evidence>
<keyword evidence="1" id="KW-0645">Protease</keyword>